<sequence length="94" mass="10769">MSNIKYTLSANGYVNSFVVLGELEGSNSVVVEDFNNLHFDCYREVNRELVWDEEKYQEKIKPTSGPKLPTIEDRINELEAIINMMLMGGLPNEK</sequence>
<protein>
    <submittedName>
        <fullName evidence="1">Uncharacterized protein</fullName>
    </submittedName>
</protein>
<evidence type="ECO:0000313" key="1">
    <source>
        <dbReference type="EMBL" id="ASN68110.1"/>
    </source>
</evidence>
<name>A0A2H4IZN8_9CAUD</name>
<accession>A0A2H4IZN8</accession>
<gene>
    <name evidence="1" type="ORF">8F11_75</name>
</gene>
<proteinExistence type="predicted"/>
<organism evidence="1">
    <name type="scientific">uncultured Caudovirales phage</name>
    <dbReference type="NCBI Taxonomy" id="2100421"/>
    <lineage>
        <taxon>Viruses</taxon>
        <taxon>Duplodnaviria</taxon>
        <taxon>Heunggongvirae</taxon>
        <taxon>Uroviricota</taxon>
        <taxon>Caudoviricetes</taxon>
        <taxon>Peduoviridae</taxon>
        <taxon>Maltschvirus</taxon>
        <taxon>Maltschvirus maltsch</taxon>
    </lineage>
</organism>
<reference evidence="1" key="1">
    <citation type="submission" date="2017-06" db="EMBL/GenBank/DDBJ databases">
        <title>Novel phages from South African skin metaviromes.</title>
        <authorList>
            <person name="van Zyl L.J."/>
            <person name="Abrahams Y."/>
            <person name="Stander E.A."/>
            <person name="Kirby B.M."/>
            <person name="Clavaud C."/>
            <person name="Farcet C."/>
            <person name="Breton L."/>
            <person name="Trindade M.I."/>
        </authorList>
    </citation>
    <scope>NUCLEOTIDE SEQUENCE</scope>
</reference>
<dbReference type="EMBL" id="MF417871">
    <property type="protein sequence ID" value="ASN68110.1"/>
    <property type="molecule type" value="Genomic_DNA"/>
</dbReference>